<dbReference type="Proteomes" id="UP000316649">
    <property type="component" value="Unassembled WGS sequence"/>
</dbReference>
<dbReference type="GO" id="GO:0042254">
    <property type="term" value="P:ribosome biogenesis"/>
    <property type="evidence" value="ECO:0007669"/>
    <property type="project" value="UniProtKB-KW"/>
</dbReference>
<evidence type="ECO:0000256" key="3">
    <source>
        <dbReference type="ARBA" id="ARBA00015716"/>
    </source>
</evidence>
<feature type="compositionally biased region" description="Acidic residues" evidence="6">
    <location>
        <begin position="150"/>
        <end position="159"/>
    </location>
</feature>
<comment type="similarity">
    <text evidence="2">Belongs to the DUF177 domain family.</text>
</comment>
<reference evidence="7 8" key="1">
    <citation type="submission" date="2019-07" db="EMBL/GenBank/DDBJ databases">
        <title>The pathways for chlorine oxyanion respiration interact through the shared metabolite chlorate.</title>
        <authorList>
            <person name="Barnum T.P."/>
            <person name="Cheng Y."/>
            <person name="Hill K.A."/>
            <person name="Lucas L.N."/>
            <person name="Carlson H.K."/>
            <person name="Coates J.D."/>
        </authorList>
    </citation>
    <scope>NUCLEOTIDE SEQUENCE [LARGE SCALE GENOMIC DNA]</scope>
    <source>
        <strain evidence="7 8">BK-1</strain>
    </source>
</reference>
<evidence type="ECO:0000256" key="5">
    <source>
        <dbReference type="ARBA" id="ARBA00031841"/>
    </source>
</evidence>
<protein>
    <recommendedName>
        <fullName evidence="3">Large ribosomal RNA subunit accumulation protein YceD</fullName>
    </recommendedName>
    <alternativeName>
        <fullName evidence="5">23S rRNA accumulation protein YceD</fullName>
    </alternativeName>
</protein>
<comment type="caution">
    <text evidence="7">The sequence shown here is derived from an EMBL/GenBank/DDBJ whole genome shotgun (WGS) entry which is preliminary data.</text>
</comment>
<accession>A0A557RZC6</accession>
<organism evidence="7 8">
    <name type="scientific">Sedimenticola selenatireducens</name>
    <dbReference type="NCBI Taxonomy" id="191960"/>
    <lineage>
        <taxon>Bacteria</taxon>
        <taxon>Pseudomonadati</taxon>
        <taxon>Pseudomonadota</taxon>
        <taxon>Gammaproteobacteria</taxon>
        <taxon>Chromatiales</taxon>
        <taxon>Sedimenticolaceae</taxon>
        <taxon>Sedimenticola</taxon>
    </lineage>
</organism>
<gene>
    <name evidence="7" type="ORF">FHP88_16510</name>
</gene>
<dbReference type="PANTHER" id="PTHR38099:SF1">
    <property type="entry name" value="LARGE RIBOSOMAL RNA SUBUNIT ACCUMULATION PROTEIN YCED"/>
    <property type="match status" value="1"/>
</dbReference>
<evidence type="ECO:0000313" key="8">
    <source>
        <dbReference type="Proteomes" id="UP000316649"/>
    </source>
</evidence>
<name>A0A557RZC6_9GAMM</name>
<proteinExistence type="inferred from homology"/>
<dbReference type="PANTHER" id="PTHR38099">
    <property type="entry name" value="LARGE RIBOSOMAL RNA SUBUNIT ACCUMULATION PROTEIN YCED"/>
    <property type="match status" value="1"/>
</dbReference>
<dbReference type="InterPro" id="IPR039255">
    <property type="entry name" value="YceD_bac"/>
</dbReference>
<comment type="function">
    <text evidence="1">Plays a role in synthesis, processing and/or stability of 23S rRNA.</text>
</comment>
<dbReference type="OrthoDB" id="9786771at2"/>
<evidence type="ECO:0000256" key="6">
    <source>
        <dbReference type="SAM" id="MobiDB-lite"/>
    </source>
</evidence>
<evidence type="ECO:0000313" key="7">
    <source>
        <dbReference type="EMBL" id="TVO70488.1"/>
    </source>
</evidence>
<feature type="region of interest" description="Disordered" evidence="6">
    <location>
        <begin position="147"/>
        <end position="176"/>
    </location>
</feature>
<dbReference type="InterPro" id="IPR003772">
    <property type="entry name" value="YceD"/>
</dbReference>
<evidence type="ECO:0000256" key="2">
    <source>
        <dbReference type="ARBA" id="ARBA00010740"/>
    </source>
</evidence>
<dbReference type="Pfam" id="PF02620">
    <property type="entry name" value="YceD"/>
    <property type="match status" value="1"/>
</dbReference>
<sequence>MSSRLPENVDPRRLATQGAAYSGTVDLAKLGRLSEALLDATGQAEFSIEFYRDNRNRARIKGLVKADLVLECQRCLGAMIYPVDAGLDLAVVKVPEEADTLPESCDPVWVEEDTLRLLDLVEDELILAIPQVPRHEEHACSIDWNNPADEVQDEQEDDLSDKPNPFAVLAGLKSDK</sequence>
<evidence type="ECO:0000256" key="1">
    <source>
        <dbReference type="ARBA" id="ARBA00002868"/>
    </source>
</evidence>
<dbReference type="RefSeq" id="WP_144360202.1">
    <property type="nucleotide sequence ID" value="NZ_VMNH01000024.1"/>
</dbReference>
<dbReference type="GO" id="GO:0005829">
    <property type="term" value="C:cytosol"/>
    <property type="evidence" value="ECO:0007669"/>
    <property type="project" value="TreeGrafter"/>
</dbReference>
<keyword evidence="8" id="KW-1185">Reference proteome</keyword>
<keyword evidence="4" id="KW-0690">Ribosome biogenesis</keyword>
<dbReference type="EMBL" id="VMNH01000024">
    <property type="protein sequence ID" value="TVO70488.1"/>
    <property type="molecule type" value="Genomic_DNA"/>
</dbReference>
<dbReference type="AlphaFoldDB" id="A0A557RZC6"/>
<evidence type="ECO:0000256" key="4">
    <source>
        <dbReference type="ARBA" id="ARBA00022517"/>
    </source>
</evidence>